<name>A0A445MQU4_9BACT</name>
<organism evidence="1">
    <name type="scientific">uncultured Desulfobacterium sp</name>
    <dbReference type="NCBI Taxonomy" id="201089"/>
    <lineage>
        <taxon>Bacteria</taxon>
        <taxon>Pseudomonadati</taxon>
        <taxon>Thermodesulfobacteriota</taxon>
        <taxon>Desulfobacteria</taxon>
        <taxon>Desulfobacterales</taxon>
        <taxon>Desulfobacteriaceae</taxon>
        <taxon>Desulfobacterium</taxon>
        <taxon>environmental samples</taxon>
    </lineage>
</organism>
<gene>
    <name evidence="1" type="ORF">PITCH_A1070018</name>
</gene>
<proteinExistence type="predicted"/>
<dbReference type="EMBL" id="OJIN01000010">
    <property type="protein sequence ID" value="SPD71844.1"/>
    <property type="molecule type" value="Genomic_DNA"/>
</dbReference>
<protein>
    <submittedName>
        <fullName evidence="1">Uncharacterized protein</fullName>
    </submittedName>
</protein>
<reference evidence="1" key="1">
    <citation type="submission" date="2018-01" db="EMBL/GenBank/DDBJ databases">
        <authorList>
            <person name="Regsiter A."/>
            <person name="William W."/>
        </authorList>
    </citation>
    <scope>NUCLEOTIDE SEQUENCE</scope>
    <source>
        <strain evidence="1">TRIP AH-1</strain>
    </source>
</reference>
<accession>A0A445MQU4</accession>
<evidence type="ECO:0000313" key="1">
    <source>
        <dbReference type="EMBL" id="SPD71844.1"/>
    </source>
</evidence>
<sequence length="198" mass="22627">MKRNNKRKADNGVSLPNFLSSDLRGRQSVRATFKLTEQAINILSVVASHLGIKQKSLFDHLIEDTRSLKLIASRIETEGFDKLSRIQKTYVLSKKTMACLCETSKKSGAPRDALVEYSIQRLLPIIIEERQKHEKRKEFLDEITEHLIQGEEILEKAKSALGEDDPVSDRLETALAAYRNGQRDISDFIERGRIIEEF</sequence>
<dbReference type="AlphaFoldDB" id="A0A445MQU4"/>